<dbReference type="PROSITE" id="PS50222">
    <property type="entry name" value="EF_HAND_2"/>
    <property type="match status" value="1"/>
</dbReference>
<dbReference type="InterPro" id="IPR000261">
    <property type="entry name" value="EH_dom"/>
</dbReference>
<evidence type="ECO:0000256" key="14">
    <source>
        <dbReference type="ARBA" id="ARBA00023203"/>
    </source>
</evidence>
<dbReference type="EMBL" id="NKHZ01000055">
    <property type="protein sequence ID" value="PNS16718.1"/>
    <property type="molecule type" value="Genomic_DNA"/>
</dbReference>
<comment type="subunit">
    <text evidence="5">Component of the PAN1 actin cytoskeleton-regulatory complex.</text>
</comment>
<dbReference type="Pfam" id="PF12763">
    <property type="entry name" value="EH"/>
    <property type="match status" value="1"/>
</dbReference>
<feature type="domain" description="EH" evidence="19">
    <location>
        <begin position="140"/>
        <end position="229"/>
    </location>
</feature>
<dbReference type="PROSITE" id="PS50031">
    <property type="entry name" value="EH"/>
    <property type="match status" value="2"/>
</dbReference>
<dbReference type="SMART" id="SM00027">
    <property type="entry name" value="EH"/>
    <property type="match status" value="2"/>
</dbReference>
<evidence type="ECO:0000259" key="20">
    <source>
        <dbReference type="PROSITE" id="PS50222"/>
    </source>
</evidence>
<dbReference type="GO" id="GO:0005509">
    <property type="term" value="F:calcium ion binding"/>
    <property type="evidence" value="ECO:0007669"/>
    <property type="project" value="InterPro"/>
</dbReference>
<dbReference type="Gene3D" id="1.10.238.10">
    <property type="entry name" value="EF-hand"/>
    <property type="match status" value="2"/>
</dbReference>
<keyword evidence="14" id="KW-0009">Actin-binding</keyword>
<dbReference type="STRING" id="2082308.A0A2K1QNL6"/>
<evidence type="ECO:0000313" key="22">
    <source>
        <dbReference type="Proteomes" id="UP000243797"/>
    </source>
</evidence>
<dbReference type="InParanoid" id="A0A2K1QNL6"/>
<evidence type="ECO:0000256" key="7">
    <source>
        <dbReference type="ARBA" id="ARBA00022490"/>
    </source>
</evidence>
<dbReference type="InterPro" id="IPR025604">
    <property type="entry name" value="End3"/>
</dbReference>
<organism evidence="21 22">
    <name type="scientific">Sphaceloma murrayae</name>
    <dbReference type="NCBI Taxonomy" id="2082308"/>
    <lineage>
        <taxon>Eukaryota</taxon>
        <taxon>Fungi</taxon>
        <taxon>Dikarya</taxon>
        <taxon>Ascomycota</taxon>
        <taxon>Pezizomycotina</taxon>
        <taxon>Dothideomycetes</taxon>
        <taxon>Dothideomycetidae</taxon>
        <taxon>Myriangiales</taxon>
        <taxon>Elsinoaceae</taxon>
        <taxon>Sphaceloma</taxon>
    </lineage>
</organism>
<keyword evidence="8" id="KW-0254">Endocytosis</keyword>
<evidence type="ECO:0000256" key="11">
    <source>
        <dbReference type="ARBA" id="ARBA00022837"/>
    </source>
</evidence>
<protein>
    <recommendedName>
        <fullName evidence="17">Endocytosis protein 3</fullName>
    </recommendedName>
</protein>
<dbReference type="AlphaFoldDB" id="A0A2K1QNL6"/>
<sequence>MAAKRIEQWEIDRYWEIFSSLSNGGQFLDGNQAATVLKNSQLRDDQLERIWDLSDVDNDGRLDFEEFCVAMRLIFDLVNGEYMDVPPTLPDWLVPESKAHLIQASKAITGGAPQFEQVDDYDDDGYQLKDGFDWYMAPSDKSKYEEIYAANKEPRDGSISFDSLSPLYDSLDVPDTDIRFAWNLVNPKSEAAIGKDACLAFLHILNNRHEGFRIPRSVPASLRATFEQGRIEYQVDKIQPQKTAADRWGAKRDDDTLTGRKTKFGDAYLTRLGVGDRAAYRPKGTDFSATKTDEEWEEVRLRKQLKELEAKISRVEEGAKKRRESGGRRGDSKPALVKRELEQLLDWKRRQIRDLENGEGTAKVGQNLKSVQDEIAMVKEQVDGLEAHLRKREGVLEDLRRQIEEEKLNR</sequence>
<dbReference type="GO" id="GO:0030479">
    <property type="term" value="C:actin cortical patch"/>
    <property type="evidence" value="ECO:0007669"/>
    <property type="project" value="UniProtKB-SubCell"/>
</dbReference>
<evidence type="ECO:0000313" key="21">
    <source>
        <dbReference type="EMBL" id="PNS16718.1"/>
    </source>
</evidence>
<comment type="caution">
    <text evidence="21">The sequence shown here is derived from an EMBL/GenBank/DDBJ whole genome shotgun (WGS) entry which is preliminary data.</text>
</comment>
<evidence type="ECO:0000256" key="2">
    <source>
        <dbReference type="ARBA" id="ARBA00004134"/>
    </source>
</evidence>
<proteinExistence type="inferred from homology"/>
<comment type="similarity">
    <text evidence="4">Belongs to the END3 family.</text>
</comment>
<keyword evidence="22" id="KW-1185">Reference proteome</keyword>
<reference evidence="21 22" key="1">
    <citation type="submission" date="2017-06" db="EMBL/GenBank/DDBJ databases">
        <title>Draft genome sequence of a variant of Elsinoe murrayae.</title>
        <authorList>
            <person name="Cheng Q."/>
        </authorList>
    </citation>
    <scope>NUCLEOTIDE SEQUENCE [LARGE SCALE GENOMIC DNA]</scope>
    <source>
        <strain evidence="21 22">CQ-2017a</strain>
    </source>
</reference>
<evidence type="ECO:0000256" key="17">
    <source>
        <dbReference type="ARBA" id="ARBA00029684"/>
    </source>
</evidence>
<keyword evidence="15" id="KW-0206">Cytoskeleton</keyword>
<dbReference type="Proteomes" id="UP000243797">
    <property type="component" value="Unassembled WGS sequence"/>
</dbReference>
<evidence type="ECO:0000256" key="15">
    <source>
        <dbReference type="ARBA" id="ARBA00023212"/>
    </source>
</evidence>
<evidence type="ECO:0000256" key="1">
    <source>
        <dbReference type="ARBA" id="ARBA00004125"/>
    </source>
</evidence>
<evidence type="ECO:0000256" key="10">
    <source>
        <dbReference type="ARBA" id="ARBA00022753"/>
    </source>
</evidence>
<dbReference type="FunCoup" id="A0A2K1QNL6">
    <property type="interactions" value="94"/>
</dbReference>
<keyword evidence="11" id="KW-0106">Calcium</keyword>
<evidence type="ECO:0000256" key="9">
    <source>
        <dbReference type="ARBA" id="ARBA00022737"/>
    </source>
</evidence>
<dbReference type="GO" id="GO:0007015">
    <property type="term" value="P:actin filament organization"/>
    <property type="evidence" value="ECO:0007669"/>
    <property type="project" value="InterPro"/>
</dbReference>
<dbReference type="InterPro" id="IPR011992">
    <property type="entry name" value="EF-hand-dom_pair"/>
</dbReference>
<keyword evidence="6" id="KW-1003">Cell membrane</keyword>
<dbReference type="GO" id="GO:0003779">
    <property type="term" value="F:actin binding"/>
    <property type="evidence" value="ECO:0007669"/>
    <property type="project" value="UniProtKB-KW"/>
</dbReference>
<keyword evidence="10" id="KW-0967">Endosome</keyword>
<feature type="coiled-coil region" evidence="18">
    <location>
        <begin position="291"/>
        <end position="409"/>
    </location>
</feature>
<dbReference type="OrthoDB" id="1716625at2759"/>
<dbReference type="SUPFAM" id="SSF47473">
    <property type="entry name" value="EF-hand"/>
    <property type="match status" value="2"/>
</dbReference>
<keyword evidence="12 18" id="KW-0175">Coiled coil</keyword>
<evidence type="ECO:0000256" key="6">
    <source>
        <dbReference type="ARBA" id="ARBA00022475"/>
    </source>
</evidence>
<keyword evidence="7" id="KW-0963">Cytoplasm</keyword>
<evidence type="ECO:0000256" key="16">
    <source>
        <dbReference type="ARBA" id="ARBA00025194"/>
    </source>
</evidence>
<gene>
    <name evidence="21" type="ORF">CAC42_4682</name>
</gene>
<accession>A0A2K1QNL6</accession>
<dbReference type="Pfam" id="PF12761">
    <property type="entry name" value="End3"/>
    <property type="match status" value="1"/>
</dbReference>
<comment type="function">
    <text evidence="16">Component of the PAN1 actin cytoskeleton-regulatory complex required for the internalization of endosomes during actin-coupled endocytosis. The complex links the site of endocytosis to the cell membrane-associated actin cytoskeleton. Mediates uptake of external molecules and vacuolar degradation of plasma membrane proteins. Plays a role in the proper organization of the cell membrane-associated actin cytoskeleton and promotes its destabilization.</text>
</comment>
<evidence type="ECO:0000256" key="18">
    <source>
        <dbReference type="SAM" id="Coils"/>
    </source>
</evidence>
<evidence type="ECO:0000259" key="19">
    <source>
        <dbReference type="PROSITE" id="PS50031"/>
    </source>
</evidence>
<dbReference type="PROSITE" id="PS00018">
    <property type="entry name" value="EF_HAND_1"/>
    <property type="match status" value="1"/>
</dbReference>
<dbReference type="GO" id="GO:0006897">
    <property type="term" value="P:endocytosis"/>
    <property type="evidence" value="ECO:0007669"/>
    <property type="project" value="UniProtKB-KW"/>
</dbReference>
<dbReference type="InterPro" id="IPR018247">
    <property type="entry name" value="EF_Hand_1_Ca_BS"/>
</dbReference>
<keyword evidence="13" id="KW-0472">Membrane</keyword>
<evidence type="ECO:0000256" key="4">
    <source>
        <dbReference type="ARBA" id="ARBA00009909"/>
    </source>
</evidence>
<dbReference type="CDD" id="cd00052">
    <property type="entry name" value="EH"/>
    <property type="match status" value="1"/>
</dbReference>
<comment type="subcellular location">
    <subcellularLocation>
        <location evidence="3">Cell membrane</location>
        <topology evidence="3">Peripheral membrane protein</topology>
        <orientation evidence="3">Cytoplasmic side</orientation>
    </subcellularLocation>
    <subcellularLocation>
        <location evidence="2">Cytoplasm</location>
        <location evidence="2">Cytoskeleton</location>
        <location evidence="2">Actin patch</location>
    </subcellularLocation>
    <subcellularLocation>
        <location evidence="1">Endosome membrane</location>
        <topology evidence="1">Peripheral membrane protein</topology>
        <orientation evidence="1">Cytoplasmic side</orientation>
    </subcellularLocation>
</comment>
<feature type="domain" description="EF-hand" evidence="20">
    <location>
        <begin position="42"/>
        <end position="77"/>
    </location>
</feature>
<dbReference type="PANTHER" id="PTHR11216">
    <property type="entry name" value="EH DOMAIN"/>
    <property type="match status" value="1"/>
</dbReference>
<dbReference type="GO" id="GO:0010008">
    <property type="term" value="C:endosome membrane"/>
    <property type="evidence" value="ECO:0007669"/>
    <property type="project" value="UniProtKB-SubCell"/>
</dbReference>
<name>A0A2K1QNL6_9PEZI</name>
<dbReference type="GO" id="GO:0016197">
    <property type="term" value="P:endosomal transport"/>
    <property type="evidence" value="ECO:0007669"/>
    <property type="project" value="TreeGrafter"/>
</dbReference>
<dbReference type="GO" id="GO:0005886">
    <property type="term" value="C:plasma membrane"/>
    <property type="evidence" value="ECO:0007669"/>
    <property type="project" value="UniProtKB-SubCell"/>
</dbReference>
<evidence type="ECO:0000256" key="13">
    <source>
        <dbReference type="ARBA" id="ARBA00023136"/>
    </source>
</evidence>
<evidence type="ECO:0000256" key="8">
    <source>
        <dbReference type="ARBA" id="ARBA00022583"/>
    </source>
</evidence>
<evidence type="ECO:0000256" key="12">
    <source>
        <dbReference type="ARBA" id="ARBA00023054"/>
    </source>
</evidence>
<dbReference type="InterPro" id="IPR002048">
    <property type="entry name" value="EF_hand_dom"/>
</dbReference>
<evidence type="ECO:0000256" key="5">
    <source>
        <dbReference type="ARBA" id="ARBA00011159"/>
    </source>
</evidence>
<keyword evidence="9" id="KW-0677">Repeat</keyword>
<dbReference type="SMART" id="SM00054">
    <property type="entry name" value="EFh"/>
    <property type="match status" value="1"/>
</dbReference>
<feature type="domain" description="EH" evidence="19">
    <location>
        <begin position="10"/>
        <end position="100"/>
    </location>
</feature>
<evidence type="ECO:0000256" key="3">
    <source>
        <dbReference type="ARBA" id="ARBA00004413"/>
    </source>
</evidence>